<organism evidence="9 10">
    <name type="scientific">Thiopseudomonas alkaliphila</name>
    <dbReference type="NCBI Taxonomy" id="1697053"/>
    <lineage>
        <taxon>Bacteria</taxon>
        <taxon>Pseudomonadati</taxon>
        <taxon>Pseudomonadota</taxon>
        <taxon>Gammaproteobacteria</taxon>
        <taxon>Pseudomonadales</taxon>
        <taxon>Pseudomonadaceae</taxon>
        <taxon>Thiopseudomonas</taxon>
    </lineage>
</organism>
<keyword evidence="6 8" id="KW-1133">Transmembrane helix</keyword>
<dbReference type="Proteomes" id="UP000063953">
    <property type="component" value="Chromosome"/>
</dbReference>
<dbReference type="Pfam" id="PF03591">
    <property type="entry name" value="AzlC"/>
    <property type="match status" value="1"/>
</dbReference>
<dbReference type="GeneID" id="93984970"/>
<keyword evidence="5 8" id="KW-0812">Transmembrane</keyword>
<dbReference type="STRING" id="1697053.AKN87_11870"/>
<proteinExistence type="inferred from homology"/>
<evidence type="ECO:0000256" key="5">
    <source>
        <dbReference type="ARBA" id="ARBA00022692"/>
    </source>
</evidence>
<gene>
    <name evidence="9" type="ORF">AKN88_09350</name>
</gene>
<dbReference type="PANTHER" id="PTHR34979:SF1">
    <property type="entry name" value="INNER MEMBRANE PROTEIN YGAZ"/>
    <property type="match status" value="1"/>
</dbReference>
<dbReference type="KEGG" id="pbb:AKN87_11870"/>
<evidence type="ECO:0000256" key="6">
    <source>
        <dbReference type="ARBA" id="ARBA00022989"/>
    </source>
</evidence>
<dbReference type="GO" id="GO:1903785">
    <property type="term" value="P:L-valine transmembrane transport"/>
    <property type="evidence" value="ECO:0007669"/>
    <property type="project" value="TreeGrafter"/>
</dbReference>
<feature type="transmembrane region" description="Helical" evidence="8">
    <location>
        <begin position="131"/>
        <end position="155"/>
    </location>
</feature>
<evidence type="ECO:0000256" key="3">
    <source>
        <dbReference type="ARBA" id="ARBA00022448"/>
    </source>
</evidence>
<keyword evidence="4" id="KW-1003">Cell membrane</keyword>
<evidence type="ECO:0000256" key="4">
    <source>
        <dbReference type="ARBA" id="ARBA00022475"/>
    </source>
</evidence>
<dbReference type="GO" id="GO:0005886">
    <property type="term" value="C:plasma membrane"/>
    <property type="evidence" value="ECO:0007669"/>
    <property type="project" value="UniProtKB-SubCell"/>
</dbReference>
<reference evidence="9 10" key="1">
    <citation type="journal article" date="2015" name="Genome Announc.">
        <title>Genome Sequences of Oblitimonas alkaliphila gen. nov. sp. nov. (Proposed), a Novel Bacterium of the Pseudomonadaceae Family.</title>
        <authorList>
            <person name="Lauer A.C."/>
            <person name="Nicholson A.C."/>
            <person name="Humrighouse B.W."/>
            <person name="Emery B."/>
            <person name="Drobish A."/>
            <person name="Juieng P."/>
            <person name="Loparev V."/>
            <person name="McQuiston J.R."/>
        </authorList>
    </citation>
    <scope>NUCLEOTIDE SEQUENCE [LARGE SCALE GENOMIC DNA]</scope>
    <source>
        <strain evidence="9 10">E5571</strain>
    </source>
</reference>
<evidence type="ECO:0000313" key="10">
    <source>
        <dbReference type="Proteomes" id="UP000063953"/>
    </source>
</evidence>
<comment type="similarity">
    <text evidence="2">Belongs to the AzlC family.</text>
</comment>
<feature type="transmembrane region" description="Helical" evidence="8">
    <location>
        <begin position="161"/>
        <end position="179"/>
    </location>
</feature>
<sequence length="230" mass="24971">MTFTRQLMKGASDSFPMLVGAAPFGVIYGALALSAGLTPSQAVAMSLLVFAGSAQFIVLSLLGASASIIVILLTTLVINLRHALYSATLQPYVRHLSRRWRMMLAFGLTDESFAVVQQKYLQAEQQPYREAYFLGSVAMMYSGWQLFTLMGVAFGRAMPELASWGLDFAMLATFIGIVVPQLKHRPQLCAALVAAAVSLITFSLPYKIGLMLSAVAGVLAGMHCQRWVRP</sequence>
<protein>
    <submittedName>
        <fullName evidence="9">Branched-chain amino acid ABC transporter permease</fullName>
    </submittedName>
</protein>
<dbReference type="InterPro" id="IPR011606">
    <property type="entry name" value="Brnchd-chn_aa_trnsp_permease"/>
</dbReference>
<comment type="subcellular location">
    <subcellularLocation>
        <location evidence="1">Cell membrane</location>
        <topology evidence="1">Multi-pass membrane protein</topology>
    </subcellularLocation>
</comment>
<evidence type="ECO:0000256" key="2">
    <source>
        <dbReference type="ARBA" id="ARBA00010735"/>
    </source>
</evidence>
<evidence type="ECO:0000256" key="1">
    <source>
        <dbReference type="ARBA" id="ARBA00004651"/>
    </source>
</evidence>
<accession>A0A0K1XFF5</accession>
<dbReference type="RefSeq" id="WP_053101410.1">
    <property type="nucleotide sequence ID" value="NZ_CP012358.1"/>
</dbReference>
<evidence type="ECO:0000256" key="8">
    <source>
        <dbReference type="SAM" id="Phobius"/>
    </source>
</evidence>
<keyword evidence="10" id="KW-1185">Reference proteome</keyword>
<dbReference type="EMBL" id="CP012365">
    <property type="protein sequence ID" value="AKX60110.1"/>
    <property type="molecule type" value="Genomic_DNA"/>
</dbReference>
<dbReference type="PANTHER" id="PTHR34979">
    <property type="entry name" value="INNER MEMBRANE PROTEIN YGAZ"/>
    <property type="match status" value="1"/>
</dbReference>
<feature type="transmembrane region" description="Helical" evidence="8">
    <location>
        <begin position="15"/>
        <end position="35"/>
    </location>
</feature>
<dbReference type="AlphaFoldDB" id="A0A0K1XFF5"/>
<evidence type="ECO:0000256" key="7">
    <source>
        <dbReference type="ARBA" id="ARBA00023136"/>
    </source>
</evidence>
<keyword evidence="7 8" id="KW-0472">Membrane</keyword>
<evidence type="ECO:0000313" key="9">
    <source>
        <dbReference type="EMBL" id="AKX60110.1"/>
    </source>
</evidence>
<name>A0A0K1XFF5_9GAMM</name>
<keyword evidence="3" id="KW-0813">Transport</keyword>